<reference evidence="6 7" key="1">
    <citation type="submission" date="2020-04" db="EMBL/GenBank/DDBJ databases">
        <title>Plant Genome Project.</title>
        <authorList>
            <person name="Zhang R.-G."/>
        </authorList>
    </citation>
    <scope>NUCLEOTIDE SEQUENCE [LARGE SCALE GENOMIC DNA]</scope>
    <source>
        <strain evidence="6">YNK0</strain>
        <tissue evidence="6">Leaf</tissue>
    </source>
</reference>
<dbReference type="Gene3D" id="3.40.50.2000">
    <property type="entry name" value="Glycogen Phosphorylase B"/>
    <property type="match status" value="2"/>
</dbReference>
<dbReference type="EC" id="2.4.1.-" evidence="5"/>
<evidence type="ECO:0000256" key="3">
    <source>
        <dbReference type="ARBA" id="ARBA00022679"/>
    </source>
</evidence>
<dbReference type="AlphaFoldDB" id="A0A834YSN7"/>
<dbReference type="EMBL" id="JABCRI010000017">
    <property type="protein sequence ID" value="KAF8390876.1"/>
    <property type="molecule type" value="Genomic_DNA"/>
</dbReference>
<organism evidence="6 7">
    <name type="scientific">Tetracentron sinense</name>
    <name type="common">Spur-leaf</name>
    <dbReference type="NCBI Taxonomy" id="13715"/>
    <lineage>
        <taxon>Eukaryota</taxon>
        <taxon>Viridiplantae</taxon>
        <taxon>Streptophyta</taxon>
        <taxon>Embryophyta</taxon>
        <taxon>Tracheophyta</taxon>
        <taxon>Spermatophyta</taxon>
        <taxon>Magnoliopsida</taxon>
        <taxon>Trochodendrales</taxon>
        <taxon>Trochodendraceae</taxon>
        <taxon>Tetracentron</taxon>
    </lineage>
</organism>
<dbReference type="OMA" id="HEQNGEV"/>
<dbReference type="InterPro" id="IPR035595">
    <property type="entry name" value="UDP_glycos_trans_CS"/>
</dbReference>
<dbReference type="Pfam" id="PF00201">
    <property type="entry name" value="UDPGT"/>
    <property type="match status" value="1"/>
</dbReference>
<dbReference type="CDD" id="cd03784">
    <property type="entry name" value="GT1_Gtf-like"/>
    <property type="match status" value="1"/>
</dbReference>
<dbReference type="FunFam" id="3.40.50.2000:FF:000056">
    <property type="entry name" value="Glycosyltransferase"/>
    <property type="match status" value="1"/>
</dbReference>
<evidence type="ECO:0000256" key="1">
    <source>
        <dbReference type="ARBA" id="ARBA00009995"/>
    </source>
</evidence>
<dbReference type="OrthoDB" id="5835829at2759"/>
<comment type="caution">
    <text evidence="6">The sequence shown here is derived from an EMBL/GenBank/DDBJ whole genome shotgun (WGS) entry which is preliminary data.</text>
</comment>
<dbReference type="PROSITE" id="PS00375">
    <property type="entry name" value="UDPGT"/>
    <property type="match status" value="1"/>
</dbReference>
<dbReference type="PANTHER" id="PTHR48048:SF83">
    <property type="entry name" value="GLYCOSYLTRANSFERASE"/>
    <property type="match status" value="1"/>
</dbReference>
<accession>A0A834YSN7</accession>
<evidence type="ECO:0000256" key="4">
    <source>
        <dbReference type="RuleBase" id="RU003718"/>
    </source>
</evidence>
<proteinExistence type="inferred from homology"/>
<dbReference type="FunFam" id="3.40.50.2000:FF:000080">
    <property type="entry name" value="Glycosyltransferase"/>
    <property type="match status" value="1"/>
</dbReference>
<evidence type="ECO:0000313" key="6">
    <source>
        <dbReference type="EMBL" id="KAF8390876.1"/>
    </source>
</evidence>
<name>A0A834YSN7_TETSI</name>
<comment type="similarity">
    <text evidence="1 4">Belongs to the UDP-glycosyltransferase family.</text>
</comment>
<dbReference type="GO" id="GO:0035251">
    <property type="term" value="F:UDP-glucosyltransferase activity"/>
    <property type="evidence" value="ECO:0007669"/>
    <property type="project" value="InterPro"/>
</dbReference>
<dbReference type="SUPFAM" id="SSF53756">
    <property type="entry name" value="UDP-Glycosyltransferase/glycogen phosphorylase"/>
    <property type="match status" value="1"/>
</dbReference>
<gene>
    <name evidence="6" type="ORF">HHK36_023175</name>
</gene>
<dbReference type="Proteomes" id="UP000655225">
    <property type="component" value="Unassembled WGS sequence"/>
</dbReference>
<keyword evidence="3 4" id="KW-0808">Transferase</keyword>
<protein>
    <recommendedName>
        <fullName evidence="5">Glycosyltransferase</fullName>
        <ecNumber evidence="5">2.4.1.-</ecNumber>
    </recommendedName>
</protein>
<sequence length="477" mass="52377">MNTMKKLKVVFLPSPGIGHLVSTVEFAKCLLIRDGRFSITVITMTAPFANTRAYTESVAASVPGIQFIDLPQVNLPAGPETQSGEAFLSLFIENHKPHVKHTIINHISSESKSDSLQLAGLFVDFFTTTMIDVANELGIPAYLYFTSGAAMLGLMLHLQTLHEEIAIDLKDYTGELRIPSFLNSVPPLVLPSVLLDRKGSGYAWFLYHARRFKETKGIVVNTFSELEPHALNSFSDGQNPAIYSVGPVLDLQGQTHSQSDRAGHDKIMKWLDKQPPSSVIFLCFGSWGAFGSAQVKEIADGIERSGYRFLWSLRQPSSAGFNPPSDYTNLDGVLPEGFLERTDGKGLVCGWTPQVAVLAHHAIGGFVSHCGWNSVLESLWFGVPIAVWPLYAEQKLNAFELVKELGLAVEIREGGGGDDMVVVAEEVERGVRSVMDGDNEVRKRVQEMGENSRKSVMEGGSSFASFGRLIKDLMERI</sequence>
<keyword evidence="2 4" id="KW-0328">Glycosyltransferase</keyword>
<dbReference type="InterPro" id="IPR002213">
    <property type="entry name" value="UDP_glucos_trans"/>
</dbReference>
<evidence type="ECO:0000256" key="2">
    <source>
        <dbReference type="ARBA" id="ARBA00022676"/>
    </source>
</evidence>
<keyword evidence="7" id="KW-1185">Reference proteome</keyword>
<evidence type="ECO:0000256" key="5">
    <source>
        <dbReference type="RuleBase" id="RU362057"/>
    </source>
</evidence>
<dbReference type="InterPro" id="IPR050481">
    <property type="entry name" value="UDP-glycosyltransf_plant"/>
</dbReference>
<evidence type="ECO:0000313" key="7">
    <source>
        <dbReference type="Proteomes" id="UP000655225"/>
    </source>
</evidence>
<dbReference type="PANTHER" id="PTHR48048">
    <property type="entry name" value="GLYCOSYLTRANSFERASE"/>
    <property type="match status" value="1"/>
</dbReference>